<dbReference type="InterPro" id="IPR015424">
    <property type="entry name" value="PyrdxlP-dep_Trfase"/>
</dbReference>
<dbReference type="RefSeq" id="WP_142988295.1">
    <property type="nucleotide sequence ID" value="NZ_FZOU01000003.1"/>
</dbReference>
<dbReference type="PANTHER" id="PTHR42885">
    <property type="entry name" value="HISTIDINOL-PHOSPHATE AMINOTRANSFERASE-RELATED"/>
    <property type="match status" value="1"/>
</dbReference>
<gene>
    <name evidence="5" type="ORF">SAMN05421770_103167</name>
</gene>
<protein>
    <recommendedName>
        <fullName evidence="3">Aminotransferase</fullName>
        <ecNumber evidence="3">2.6.1.-</ecNumber>
    </recommendedName>
</protein>
<dbReference type="CDD" id="cd00609">
    <property type="entry name" value="AAT_like"/>
    <property type="match status" value="1"/>
</dbReference>
<evidence type="ECO:0000259" key="4">
    <source>
        <dbReference type="Pfam" id="PF00155"/>
    </source>
</evidence>
<dbReference type="Proteomes" id="UP000198356">
    <property type="component" value="Unassembled WGS sequence"/>
</dbReference>
<evidence type="ECO:0000256" key="3">
    <source>
        <dbReference type="RuleBase" id="RU000481"/>
    </source>
</evidence>
<dbReference type="EC" id="2.6.1.-" evidence="3"/>
<evidence type="ECO:0000256" key="1">
    <source>
        <dbReference type="ARBA" id="ARBA00001933"/>
    </source>
</evidence>
<keyword evidence="2" id="KW-0663">Pyridoxal phosphate</keyword>
<dbReference type="InterPro" id="IPR015422">
    <property type="entry name" value="PyrdxlP-dep_Trfase_small"/>
</dbReference>
<organism evidence="5 6">
    <name type="scientific">Granulicella rosea</name>
    <dbReference type="NCBI Taxonomy" id="474952"/>
    <lineage>
        <taxon>Bacteria</taxon>
        <taxon>Pseudomonadati</taxon>
        <taxon>Acidobacteriota</taxon>
        <taxon>Terriglobia</taxon>
        <taxon>Terriglobales</taxon>
        <taxon>Acidobacteriaceae</taxon>
        <taxon>Granulicella</taxon>
    </lineage>
</organism>
<comment type="similarity">
    <text evidence="3">Belongs to the class-I pyridoxal-phosphate-dependent aminotransferase family.</text>
</comment>
<dbReference type="Pfam" id="PF00155">
    <property type="entry name" value="Aminotran_1_2"/>
    <property type="match status" value="1"/>
</dbReference>
<dbReference type="GO" id="GO:0030170">
    <property type="term" value="F:pyridoxal phosphate binding"/>
    <property type="evidence" value="ECO:0007669"/>
    <property type="project" value="InterPro"/>
</dbReference>
<feature type="domain" description="Aminotransferase class I/classII large" evidence="4">
    <location>
        <begin position="23"/>
        <end position="349"/>
    </location>
</feature>
<keyword evidence="6" id="KW-1185">Reference proteome</keyword>
<proteinExistence type="inferred from homology"/>
<dbReference type="PROSITE" id="PS00105">
    <property type="entry name" value="AA_TRANSFER_CLASS_1"/>
    <property type="match status" value="1"/>
</dbReference>
<dbReference type="AlphaFoldDB" id="A0A239IPI8"/>
<dbReference type="PANTHER" id="PTHR42885:SF1">
    <property type="entry name" value="THREONINE-PHOSPHATE DECARBOXYLASE"/>
    <property type="match status" value="1"/>
</dbReference>
<evidence type="ECO:0000313" key="6">
    <source>
        <dbReference type="Proteomes" id="UP000198356"/>
    </source>
</evidence>
<dbReference type="InterPro" id="IPR004838">
    <property type="entry name" value="NHTrfase_class1_PyrdxlP-BS"/>
</dbReference>
<name>A0A239IPI8_9BACT</name>
<comment type="cofactor">
    <cofactor evidence="1 3">
        <name>pyridoxal 5'-phosphate</name>
        <dbReference type="ChEBI" id="CHEBI:597326"/>
    </cofactor>
</comment>
<accession>A0A239IPI8</accession>
<dbReference type="InterPro" id="IPR015421">
    <property type="entry name" value="PyrdxlP-dep_Trfase_major"/>
</dbReference>
<sequence>MIPPHGGQLRPIAERFGLPLEGLLDFSANINPEGPPASVFTTLHKALEDPATLTDYPDLQQSALKQAIASYAQVTAQNIVVANGFVPLLEAVLRTLPIRRCLLPVPAFNEYRKALARARVEVVPHPLSEHLNFRYDLDSAPRTDAILMANPQNPTGVLHDLATILAIVKRAAREGVHVLLDEAFIDYTPEHSLAPLVERYPNLIVFRSVTKFHGIPGLRVAYLAANPALTAEMELNLPPWPITTLAAEAVRAALTDLPYAERTRMLNRERREYVQHELHNLGIATYPAAANYLLLRPPSHMDTNNLWQRLIREHGIVLRDCANYEALAPGHLRAAIRTEPANERLIEALRQAMQGPAKQS</sequence>
<keyword evidence="3" id="KW-0808">Transferase</keyword>
<evidence type="ECO:0000256" key="2">
    <source>
        <dbReference type="ARBA" id="ARBA00022898"/>
    </source>
</evidence>
<dbReference type="EMBL" id="FZOU01000003">
    <property type="protein sequence ID" value="SNS94334.1"/>
    <property type="molecule type" value="Genomic_DNA"/>
</dbReference>
<keyword evidence="3" id="KW-0032">Aminotransferase</keyword>
<dbReference type="Gene3D" id="3.40.640.10">
    <property type="entry name" value="Type I PLP-dependent aspartate aminotransferase-like (Major domain)"/>
    <property type="match status" value="1"/>
</dbReference>
<dbReference type="Gene3D" id="3.90.1150.10">
    <property type="entry name" value="Aspartate Aminotransferase, domain 1"/>
    <property type="match status" value="1"/>
</dbReference>
<reference evidence="5 6" key="1">
    <citation type="submission" date="2017-06" db="EMBL/GenBank/DDBJ databases">
        <authorList>
            <person name="Kim H.J."/>
            <person name="Triplett B.A."/>
        </authorList>
    </citation>
    <scope>NUCLEOTIDE SEQUENCE [LARGE SCALE GENOMIC DNA]</scope>
    <source>
        <strain evidence="5 6">DSM 18704</strain>
    </source>
</reference>
<dbReference type="InterPro" id="IPR004839">
    <property type="entry name" value="Aminotransferase_I/II_large"/>
</dbReference>
<dbReference type="GO" id="GO:0008483">
    <property type="term" value="F:transaminase activity"/>
    <property type="evidence" value="ECO:0007669"/>
    <property type="project" value="UniProtKB-KW"/>
</dbReference>
<dbReference type="SUPFAM" id="SSF53383">
    <property type="entry name" value="PLP-dependent transferases"/>
    <property type="match status" value="1"/>
</dbReference>
<evidence type="ECO:0000313" key="5">
    <source>
        <dbReference type="EMBL" id="SNS94334.1"/>
    </source>
</evidence>
<dbReference type="OrthoDB" id="9813612at2"/>